<evidence type="ECO:0000313" key="2">
    <source>
        <dbReference type="WBParaSite" id="nRc.2.0.1.t10787-RA"/>
    </source>
</evidence>
<reference evidence="2" key="1">
    <citation type="submission" date="2022-11" db="UniProtKB">
        <authorList>
            <consortium name="WormBaseParasite"/>
        </authorList>
    </citation>
    <scope>IDENTIFICATION</scope>
</reference>
<dbReference type="Proteomes" id="UP000887565">
    <property type="component" value="Unplaced"/>
</dbReference>
<name>A0A915IA91_ROMCU</name>
<sequence length="47" mass="5531">MGDMTGNIPHEYEDFVVEMMRIQGIYFDKLGVVQDENAYKNFTENKL</sequence>
<proteinExistence type="predicted"/>
<evidence type="ECO:0000313" key="1">
    <source>
        <dbReference type="Proteomes" id="UP000887565"/>
    </source>
</evidence>
<dbReference type="WBParaSite" id="nRc.2.0.1.t10787-RA">
    <property type="protein sequence ID" value="nRc.2.0.1.t10787-RA"/>
    <property type="gene ID" value="nRc.2.0.1.g10787"/>
</dbReference>
<protein>
    <submittedName>
        <fullName evidence="2">Uncharacterized protein</fullName>
    </submittedName>
</protein>
<dbReference type="AlphaFoldDB" id="A0A915IA91"/>
<accession>A0A915IA91</accession>
<organism evidence="1 2">
    <name type="scientific">Romanomermis culicivorax</name>
    <name type="common">Nematode worm</name>
    <dbReference type="NCBI Taxonomy" id="13658"/>
    <lineage>
        <taxon>Eukaryota</taxon>
        <taxon>Metazoa</taxon>
        <taxon>Ecdysozoa</taxon>
        <taxon>Nematoda</taxon>
        <taxon>Enoplea</taxon>
        <taxon>Dorylaimia</taxon>
        <taxon>Mermithida</taxon>
        <taxon>Mermithoidea</taxon>
        <taxon>Mermithidae</taxon>
        <taxon>Romanomermis</taxon>
    </lineage>
</organism>
<keyword evidence="1" id="KW-1185">Reference proteome</keyword>